<dbReference type="AlphaFoldDB" id="A0A0F3IMN6"/>
<organism evidence="2 3">
    <name type="scientific">Methylocucumis oryzae</name>
    <dbReference type="NCBI Taxonomy" id="1632867"/>
    <lineage>
        <taxon>Bacteria</taxon>
        <taxon>Pseudomonadati</taxon>
        <taxon>Pseudomonadota</taxon>
        <taxon>Gammaproteobacteria</taxon>
        <taxon>Methylococcales</taxon>
        <taxon>Methylococcaceae</taxon>
        <taxon>Methylocucumis</taxon>
    </lineage>
</organism>
<evidence type="ECO:0000313" key="2">
    <source>
        <dbReference type="EMBL" id="KJV06824.1"/>
    </source>
</evidence>
<reference evidence="3" key="1">
    <citation type="submission" date="2015-03" db="EMBL/GenBank/DDBJ databases">
        <title>Draft genome sequence of a novel methanotroph (Sn10-6) isolated from flooded ricefield rhizosphere in India.</title>
        <authorList>
            <person name="Pandit P.S."/>
            <person name="Pore S.D."/>
            <person name="Arora P."/>
            <person name="Kapse N.G."/>
            <person name="Dhakephalkar P.K."/>
            <person name="Rahalkar M.C."/>
        </authorList>
    </citation>
    <scope>NUCLEOTIDE SEQUENCE [LARGE SCALE GENOMIC DNA]</scope>
    <source>
        <strain evidence="3">Sn10-6</strain>
    </source>
</reference>
<evidence type="ECO:0000313" key="3">
    <source>
        <dbReference type="Proteomes" id="UP000033684"/>
    </source>
</evidence>
<feature type="transmembrane region" description="Helical" evidence="1">
    <location>
        <begin position="22"/>
        <end position="43"/>
    </location>
</feature>
<proteinExistence type="predicted"/>
<sequence length="113" mass="12463">MPGVYSCGTIQNHYVHIIKMSLLIQITITLSVVIQLFAAVIALSRLSLAKSFKAAWICISLALFLMLERRLISLWHVYQGGLEDPVNSLLGLAVSVFMLMGLIGLKTFIQTNA</sequence>
<keyword evidence="1" id="KW-0472">Membrane</keyword>
<keyword evidence="3" id="KW-1185">Reference proteome</keyword>
<feature type="transmembrane region" description="Helical" evidence="1">
    <location>
        <begin position="55"/>
        <end position="77"/>
    </location>
</feature>
<accession>A0A0F3IMN6</accession>
<evidence type="ECO:0000256" key="1">
    <source>
        <dbReference type="SAM" id="Phobius"/>
    </source>
</evidence>
<keyword evidence="1" id="KW-0812">Transmembrane</keyword>
<keyword evidence="1" id="KW-1133">Transmembrane helix</keyword>
<feature type="transmembrane region" description="Helical" evidence="1">
    <location>
        <begin position="89"/>
        <end position="109"/>
    </location>
</feature>
<protein>
    <submittedName>
        <fullName evidence="2">Uncharacterized protein</fullName>
    </submittedName>
</protein>
<comment type="caution">
    <text evidence="2">The sequence shown here is derived from an EMBL/GenBank/DDBJ whole genome shotgun (WGS) entry which is preliminary data.</text>
</comment>
<dbReference type="Proteomes" id="UP000033684">
    <property type="component" value="Unassembled WGS sequence"/>
</dbReference>
<dbReference type="EMBL" id="LAJX01000085">
    <property type="protein sequence ID" value="KJV06824.1"/>
    <property type="molecule type" value="Genomic_DNA"/>
</dbReference>
<reference evidence="2 3" key="2">
    <citation type="journal article" date="2016" name="Microb. Ecol.">
        <title>Genome Characteristics of a Novel Type I Methanotroph (Sn10-6) Isolated from a Flooded Indian Rice Field.</title>
        <authorList>
            <person name="Rahalkar M.C."/>
            <person name="Pandit P.S."/>
            <person name="Dhakephalkar P.K."/>
            <person name="Pore S."/>
            <person name="Arora P."/>
            <person name="Kapse N."/>
        </authorList>
    </citation>
    <scope>NUCLEOTIDE SEQUENCE [LARGE SCALE GENOMIC DNA]</scope>
    <source>
        <strain evidence="2 3">Sn10-6</strain>
    </source>
</reference>
<name>A0A0F3IMN6_9GAMM</name>
<gene>
    <name evidence="2" type="ORF">VZ94_08765</name>
</gene>